<dbReference type="PANTHER" id="PTHR43547:SF2">
    <property type="entry name" value="HYBRID SIGNAL TRANSDUCTION HISTIDINE KINASE C"/>
    <property type="match status" value="1"/>
</dbReference>
<dbReference type="FunFam" id="1.10.287.130:FF:000045">
    <property type="entry name" value="Two-component system sensor histidine kinase/response regulator"/>
    <property type="match status" value="1"/>
</dbReference>
<feature type="domain" description="HTH araC/xylS-type" evidence="15">
    <location>
        <begin position="840"/>
        <end position="939"/>
    </location>
</feature>
<dbReference type="Pfam" id="PF00512">
    <property type="entry name" value="HisKA"/>
    <property type="match status" value="1"/>
</dbReference>
<dbReference type="CDD" id="cd06308">
    <property type="entry name" value="PBP1_sensor_kinase-like"/>
    <property type="match status" value="1"/>
</dbReference>
<keyword evidence="10" id="KW-0238">DNA-binding</keyword>
<keyword evidence="7" id="KW-0067">ATP-binding</keyword>
<dbReference type="CDD" id="cd00082">
    <property type="entry name" value="HisKA"/>
    <property type="match status" value="1"/>
</dbReference>
<dbReference type="PANTHER" id="PTHR43547">
    <property type="entry name" value="TWO-COMPONENT HISTIDINE KINASE"/>
    <property type="match status" value="1"/>
</dbReference>
<dbReference type="RefSeq" id="WP_171592023.1">
    <property type="nucleotide sequence ID" value="NZ_CP053538.1"/>
</dbReference>
<dbReference type="SMART" id="SM00342">
    <property type="entry name" value="HTH_ARAC"/>
    <property type="match status" value="1"/>
</dbReference>
<evidence type="ECO:0000256" key="12">
    <source>
        <dbReference type="PROSITE-ProRule" id="PRU00169"/>
    </source>
</evidence>
<keyword evidence="4" id="KW-0808">Transferase</keyword>
<keyword evidence="8" id="KW-0902">Two-component regulatory system</keyword>
<evidence type="ECO:0000313" key="19">
    <source>
        <dbReference type="Proteomes" id="UP000501623"/>
    </source>
</evidence>
<dbReference type="Proteomes" id="UP000501623">
    <property type="component" value="Chromosome"/>
</dbReference>
<dbReference type="AlphaFoldDB" id="A0A6M6BKK5"/>
<keyword evidence="9" id="KW-0805">Transcription regulation</keyword>
<evidence type="ECO:0000256" key="13">
    <source>
        <dbReference type="SAM" id="Coils"/>
    </source>
</evidence>
<dbReference type="SMART" id="SM00387">
    <property type="entry name" value="HATPase_c"/>
    <property type="match status" value="1"/>
</dbReference>
<evidence type="ECO:0000256" key="9">
    <source>
        <dbReference type="ARBA" id="ARBA00023015"/>
    </source>
</evidence>
<dbReference type="InterPro" id="IPR011006">
    <property type="entry name" value="CheY-like_superfamily"/>
</dbReference>
<dbReference type="InterPro" id="IPR018060">
    <property type="entry name" value="HTH_AraC"/>
</dbReference>
<organism evidence="18 19">
    <name type="scientific">Hymenobacter taeanensis</name>
    <dbReference type="NCBI Taxonomy" id="2735321"/>
    <lineage>
        <taxon>Bacteria</taxon>
        <taxon>Pseudomonadati</taxon>
        <taxon>Bacteroidota</taxon>
        <taxon>Cytophagia</taxon>
        <taxon>Cytophagales</taxon>
        <taxon>Hymenobacteraceae</taxon>
        <taxon>Hymenobacter</taxon>
    </lineage>
</organism>
<dbReference type="Pfam" id="PF13407">
    <property type="entry name" value="Peripla_BP_4"/>
    <property type="match status" value="1"/>
</dbReference>
<dbReference type="InterPro" id="IPR036097">
    <property type="entry name" value="HisK_dim/P_sf"/>
</dbReference>
<dbReference type="Pfam" id="PF00072">
    <property type="entry name" value="Response_reg"/>
    <property type="match status" value="1"/>
</dbReference>
<dbReference type="SUPFAM" id="SSF53822">
    <property type="entry name" value="Periplasmic binding protein-like I"/>
    <property type="match status" value="1"/>
</dbReference>
<evidence type="ECO:0000313" key="18">
    <source>
        <dbReference type="EMBL" id="QJX47933.1"/>
    </source>
</evidence>
<dbReference type="EMBL" id="CP053538">
    <property type="protein sequence ID" value="QJX47933.1"/>
    <property type="molecule type" value="Genomic_DNA"/>
</dbReference>
<evidence type="ECO:0000259" key="16">
    <source>
        <dbReference type="PROSITE" id="PS50109"/>
    </source>
</evidence>
<dbReference type="PROSITE" id="PS50109">
    <property type="entry name" value="HIS_KIN"/>
    <property type="match status" value="1"/>
</dbReference>
<dbReference type="SMART" id="SM00388">
    <property type="entry name" value="HisKA"/>
    <property type="match status" value="1"/>
</dbReference>
<protein>
    <recommendedName>
        <fullName evidence="2">histidine kinase</fullName>
        <ecNumber evidence="2">2.7.13.3</ecNumber>
    </recommendedName>
</protein>
<reference evidence="18 19" key="1">
    <citation type="submission" date="2020-05" db="EMBL/GenBank/DDBJ databases">
        <title>Complete genome sequence of Hymenobacter sp. TS19 in Coasted Sand Dune.</title>
        <authorList>
            <person name="Lee J.-H."/>
            <person name="Jung J.-H."/>
            <person name="Jeong S."/>
            <person name="Zhao L."/>
            <person name="Kim M.-K."/>
            <person name="Seo H.-S."/>
            <person name="Lim S."/>
        </authorList>
    </citation>
    <scope>NUCLEOTIDE SEQUENCE [LARGE SCALE GENOMIC DNA]</scope>
    <source>
        <strain evidence="18 19">TS19</strain>
    </source>
</reference>
<dbReference type="PROSITE" id="PS50110">
    <property type="entry name" value="RESPONSE_REGULATORY"/>
    <property type="match status" value="1"/>
</dbReference>
<keyword evidence="3 12" id="KW-0597">Phosphoprotein</keyword>
<dbReference type="SUPFAM" id="SSF55874">
    <property type="entry name" value="ATPase domain of HSP90 chaperone/DNA topoisomerase II/histidine kinase"/>
    <property type="match status" value="1"/>
</dbReference>
<dbReference type="Gene3D" id="1.10.287.130">
    <property type="match status" value="1"/>
</dbReference>
<dbReference type="InterPro" id="IPR004358">
    <property type="entry name" value="Sig_transdc_His_kin-like_C"/>
</dbReference>
<proteinExistence type="predicted"/>
<dbReference type="SUPFAM" id="SSF46689">
    <property type="entry name" value="Homeodomain-like"/>
    <property type="match status" value="1"/>
</dbReference>
<evidence type="ECO:0000256" key="14">
    <source>
        <dbReference type="SAM" id="Phobius"/>
    </source>
</evidence>
<dbReference type="InterPro" id="IPR036890">
    <property type="entry name" value="HATPase_C_sf"/>
</dbReference>
<keyword evidence="5" id="KW-0547">Nucleotide-binding</keyword>
<keyword evidence="14" id="KW-0472">Membrane</keyword>
<accession>A0A6M6BKK5</accession>
<evidence type="ECO:0000256" key="2">
    <source>
        <dbReference type="ARBA" id="ARBA00012438"/>
    </source>
</evidence>
<dbReference type="GO" id="GO:0005524">
    <property type="term" value="F:ATP binding"/>
    <property type="evidence" value="ECO:0007669"/>
    <property type="project" value="UniProtKB-KW"/>
</dbReference>
<dbReference type="PROSITE" id="PS51257">
    <property type="entry name" value="PROKAR_LIPOPROTEIN"/>
    <property type="match status" value="1"/>
</dbReference>
<evidence type="ECO:0000256" key="10">
    <source>
        <dbReference type="ARBA" id="ARBA00023125"/>
    </source>
</evidence>
<dbReference type="InterPro" id="IPR009057">
    <property type="entry name" value="Homeodomain-like_sf"/>
</dbReference>
<keyword evidence="11" id="KW-0804">Transcription</keyword>
<keyword evidence="13" id="KW-0175">Coiled coil</keyword>
<feature type="modified residue" description="4-aspartylphosphate" evidence="12">
    <location>
        <position position="741"/>
    </location>
</feature>
<evidence type="ECO:0000256" key="6">
    <source>
        <dbReference type="ARBA" id="ARBA00022777"/>
    </source>
</evidence>
<evidence type="ECO:0000256" key="11">
    <source>
        <dbReference type="ARBA" id="ARBA00023163"/>
    </source>
</evidence>
<dbReference type="Pfam" id="PF12833">
    <property type="entry name" value="HTH_18"/>
    <property type="match status" value="1"/>
</dbReference>
<dbReference type="FunFam" id="3.30.565.10:FF:000037">
    <property type="entry name" value="Hybrid sensor histidine kinase/response regulator"/>
    <property type="match status" value="1"/>
</dbReference>
<gene>
    <name evidence="18" type="ORF">HMJ29_13680</name>
</gene>
<keyword evidence="6" id="KW-0418">Kinase</keyword>
<dbReference type="GO" id="GO:0043565">
    <property type="term" value="F:sequence-specific DNA binding"/>
    <property type="evidence" value="ECO:0007669"/>
    <property type="project" value="InterPro"/>
</dbReference>
<feature type="domain" description="Response regulatory" evidence="17">
    <location>
        <begin position="693"/>
        <end position="808"/>
    </location>
</feature>
<evidence type="ECO:0000259" key="17">
    <source>
        <dbReference type="PROSITE" id="PS50110"/>
    </source>
</evidence>
<evidence type="ECO:0000256" key="8">
    <source>
        <dbReference type="ARBA" id="ARBA00023012"/>
    </source>
</evidence>
<dbReference type="SMART" id="SM00448">
    <property type="entry name" value="REC"/>
    <property type="match status" value="1"/>
</dbReference>
<dbReference type="PROSITE" id="PS01124">
    <property type="entry name" value="HTH_ARAC_FAMILY_2"/>
    <property type="match status" value="1"/>
</dbReference>
<dbReference type="PRINTS" id="PR00344">
    <property type="entry name" value="BCTRLSENSOR"/>
</dbReference>
<dbReference type="SUPFAM" id="SSF47384">
    <property type="entry name" value="Homodimeric domain of signal transducing histidine kinase"/>
    <property type="match status" value="1"/>
</dbReference>
<evidence type="ECO:0000256" key="7">
    <source>
        <dbReference type="ARBA" id="ARBA00022840"/>
    </source>
</evidence>
<dbReference type="KEGG" id="hts:HMJ29_13680"/>
<dbReference type="InterPro" id="IPR025997">
    <property type="entry name" value="SBP_2_dom"/>
</dbReference>
<evidence type="ECO:0000256" key="5">
    <source>
        <dbReference type="ARBA" id="ARBA00022741"/>
    </source>
</evidence>
<feature type="transmembrane region" description="Helical" evidence="14">
    <location>
        <begin position="352"/>
        <end position="371"/>
    </location>
</feature>
<dbReference type="InterPro" id="IPR001789">
    <property type="entry name" value="Sig_transdc_resp-reg_receiver"/>
</dbReference>
<comment type="catalytic activity">
    <reaction evidence="1">
        <text>ATP + protein L-histidine = ADP + protein N-phospho-L-histidine.</text>
        <dbReference type="EC" id="2.7.13.3"/>
    </reaction>
</comment>
<keyword evidence="19" id="KW-1185">Reference proteome</keyword>
<evidence type="ECO:0000256" key="1">
    <source>
        <dbReference type="ARBA" id="ARBA00000085"/>
    </source>
</evidence>
<dbReference type="GO" id="GO:0000155">
    <property type="term" value="F:phosphorelay sensor kinase activity"/>
    <property type="evidence" value="ECO:0007669"/>
    <property type="project" value="InterPro"/>
</dbReference>
<evidence type="ECO:0000256" key="4">
    <source>
        <dbReference type="ARBA" id="ARBA00022679"/>
    </source>
</evidence>
<dbReference type="InterPro" id="IPR028082">
    <property type="entry name" value="Peripla_BP_I"/>
</dbReference>
<dbReference type="Gene3D" id="3.30.565.10">
    <property type="entry name" value="Histidine kinase-like ATPase, C-terminal domain"/>
    <property type="match status" value="1"/>
</dbReference>
<keyword evidence="14" id="KW-1133">Transmembrane helix</keyword>
<dbReference type="InterPro" id="IPR018062">
    <property type="entry name" value="HTH_AraC-typ_CS"/>
</dbReference>
<evidence type="ECO:0000259" key="15">
    <source>
        <dbReference type="PROSITE" id="PS01124"/>
    </source>
</evidence>
<dbReference type="Gene3D" id="3.40.50.2300">
    <property type="match status" value="3"/>
</dbReference>
<dbReference type="Pfam" id="PF02518">
    <property type="entry name" value="HATPase_c"/>
    <property type="match status" value="1"/>
</dbReference>
<dbReference type="InterPro" id="IPR003661">
    <property type="entry name" value="HisK_dim/P_dom"/>
</dbReference>
<feature type="coiled-coil region" evidence="13">
    <location>
        <begin position="384"/>
        <end position="422"/>
    </location>
</feature>
<dbReference type="InterPro" id="IPR003594">
    <property type="entry name" value="HATPase_dom"/>
</dbReference>
<dbReference type="PROSITE" id="PS00041">
    <property type="entry name" value="HTH_ARAC_FAMILY_1"/>
    <property type="match status" value="1"/>
</dbReference>
<keyword evidence="14" id="KW-0812">Transmembrane</keyword>
<name>A0A6M6BKK5_9BACT</name>
<dbReference type="InterPro" id="IPR005467">
    <property type="entry name" value="His_kinase_dom"/>
</dbReference>
<evidence type="ECO:0000256" key="3">
    <source>
        <dbReference type="ARBA" id="ARBA00022553"/>
    </source>
</evidence>
<dbReference type="EC" id="2.7.13.3" evidence="2"/>
<dbReference type="GO" id="GO:0003700">
    <property type="term" value="F:DNA-binding transcription factor activity"/>
    <property type="evidence" value="ECO:0007669"/>
    <property type="project" value="InterPro"/>
</dbReference>
<dbReference type="SUPFAM" id="SSF52172">
    <property type="entry name" value="CheY-like"/>
    <property type="match status" value="1"/>
</dbReference>
<dbReference type="Gene3D" id="1.10.10.60">
    <property type="entry name" value="Homeodomain-like"/>
    <property type="match status" value="1"/>
</dbReference>
<feature type="domain" description="Histidine kinase" evidence="16">
    <location>
        <begin position="432"/>
        <end position="650"/>
    </location>
</feature>
<sequence>MSPKHYVNKMPVLRFGWLVLVLSSFLMLGSCAPQKKTAGYRIGFSQCSMAGPWRKEMLAGMERELSFHPEVQLQVLDAHDDSQKQQEQIREFVQQGVDLLIVSPYESEPVTPAVEEAYRRGIPVILLDRRTASQQYTAYVGGNNVEVGQTAARYISRLLKQRGNILEILGTPGSSATSERHLGFAQGLALHPGLHVVAQVTGDWTVRTLKPELTKALQAHPEVTMIFSHNDGMGHGAYEVCQELGLTKRVRIIGVDAQAGPGEGLDLVQRGVLDASILYSPGGEEAIRTALKILRKAPFNKENILGTIVVDSTNVLTLLQQNEKMRTQQQDIERQQSLLHRLQQTYASQQVVLNWLLVTLLGAVALGAAAWRSARKNRQINHLLALQNAENDKINRQLVHQNEEILQQRNQLEVMAEQARTDTEAKLRFFTNFSHELRTPLTLILGPVEELLTSSPDLTAPQRQDLALVRRNTQRLLQLVNQLLDFRKIEVGKMAVRATESNLVAFVREIVDAFEKPAHLRGVDLRFQVAQPVLMAWFDGNILDKVFFNLLSNALKFTPEQGRITISLQPADEGRSVRVSVADTGHGISPQDQSHIFEWFYQGEQGAVAKGSGMGLALAQGLVRLHQGQLTFSSQPGQGSTFVVTLPRELPEELRSHSPTAPLQLSLDEPEPITSELGHHLEQEGPENTSETLVLVIEDNSEVNDFLTRKLRTDFRVQSASDGHSGFRMATELIPDLIVCDVMMPGLSGLEVVTQLRADWRTSHIPVVLLTARTAPEQQVEGVQAGADLYLTKPFNPTFLQESIRTLLSNRARQREHFRRELSIDTATVATTNPDQKFLADLTAIVEANLTRSNLSVEDIARSLGISRMQLYRKVKAVLGTGVTDFVQNLRLTKARELLLDESLTIAEVAYELGFSSPSYFSASFKAHYQLAPSEFRTLHIAPHY</sequence>
<dbReference type="CDD" id="cd17574">
    <property type="entry name" value="REC_OmpR"/>
    <property type="match status" value="1"/>
</dbReference>